<dbReference type="PANTHER" id="PTHR34142:SF1">
    <property type="entry name" value="GLYCOSIDE HYDROLASE FAMILY 5 DOMAIN-CONTAINING PROTEIN"/>
    <property type="match status" value="1"/>
</dbReference>
<keyword evidence="1 3" id="KW-0378">Hydrolase</keyword>
<dbReference type="Gene3D" id="3.20.20.80">
    <property type="entry name" value="Glycosidases"/>
    <property type="match status" value="1"/>
</dbReference>
<evidence type="ECO:0000313" key="6">
    <source>
        <dbReference type="EMBL" id="AOX18139.1"/>
    </source>
</evidence>
<keyword evidence="4" id="KW-0732">Signal</keyword>
<keyword evidence="7" id="KW-1185">Reference proteome</keyword>
<dbReference type="InterPro" id="IPR017853">
    <property type="entry name" value="GH"/>
</dbReference>
<dbReference type="SUPFAM" id="SSF51445">
    <property type="entry name" value="(Trans)glycosidases"/>
    <property type="match status" value="1"/>
</dbReference>
<dbReference type="eggNOG" id="COG2730">
    <property type="taxonomic scope" value="Bacteria"/>
</dbReference>
<dbReference type="PANTHER" id="PTHR34142">
    <property type="entry name" value="ENDO-BETA-1,4-GLUCANASE A"/>
    <property type="match status" value="1"/>
</dbReference>
<accession>A0A1D8UWX9</accession>
<feature type="chain" id="PRO_5009439177" evidence="4">
    <location>
        <begin position="26"/>
        <end position="331"/>
    </location>
</feature>
<feature type="domain" description="Glycoside hydrolase family 5" evidence="5">
    <location>
        <begin position="31"/>
        <end position="299"/>
    </location>
</feature>
<evidence type="ECO:0000256" key="1">
    <source>
        <dbReference type="ARBA" id="ARBA00022801"/>
    </source>
</evidence>
<organism evidence="6 7">
    <name type="scientific">Kozakia baliensis</name>
    <dbReference type="NCBI Taxonomy" id="153496"/>
    <lineage>
        <taxon>Bacteria</taxon>
        <taxon>Pseudomonadati</taxon>
        <taxon>Pseudomonadota</taxon>
        <taxon>Alphaproteobacteria</taxon>
        <taxon>Acetobacterales</taxon>
        <taxon>Acetobacteraceae</taxon>
        <taxon>Kozakia</taxon>
    </lineage>
</organism>
<feature type="signal peptide" evidence="4">
    <location>
        <begin position="1"/>
        <end position="25"/>
    </location>
</feature>
<sequence>MRNKLSKFAPPLGVALLTLFQHAPAQTLKGVNLAGMEFNSGKIPGRYGWDYISPKDQEFDYYAKKGINTYRIPILWERLQPQLNGTLDPAELRRIQHLVGVAKQHNSRVLIDIHNYGRYHGQTIGTGEVTPEAFVDLWTRIAQSFKDEPKVMFGLMNEPQLPSATVWAKIEQDAINSIRRTGAQNRIFVSGIGWDGAHSFQKLNGDALAGLSDPANNLVYEVHQYFDKNYSGTSADCISPEQASQQLVGMTDWLRSHHAKGFLGEFGVGRSDVCQQDLTQAVKYMKANKDVWLGWTYWAGGPLWGNYMFTLEPTKDGQDRPQMDSLQSVLE</sequence>
<dbReference type="GO" id="GO:0009251">
    <property type="term" value="P:glucan catabolic process"/>
    <property type="evidence" value="ECO:0007669"/>
    <property type="project" value="TreeGrafter"/>
</dbReference>
<dbReference type="GO" id="GO:0004553">
    <property type="term" value="F:hydrolase activity, hydrolyzing O-glycosyl compounds"/>
    <property type="evidence" value="ECO:0007669"/>
    <property type="project" value="InterPro"/>
</dbReference>
<evidence type="ECO:0000259" key="5">
    <source>
        <dbReference type="Pfam" id="PF00150"/>
    </source>
</evidence>
<dbReference type="KEGG" id="kba:A0U89_05145"/>
<proteinExistence type="inferred from homology"/>
<dbReference type="InterPro" id="IPR001547">
    <property type="entry name" value="Glyco_hydro_5"/>
</dbReference>
<reference evidence="6 7" key="1">
    <citation type="journal article" date="2016" name="Microb. Cell Fact.">
        <title>Dissection of exopolysaccharide biosynthesis in Kozakia baliensis.</title>
        <authorList>
            <person name="Brandt J.U."/>
            <person name="Jakob F."/>
            <person name="Behr J."/>
            <person name="Geissler A.J."/>
            <person name="Vogel R.F."/>
        </authorList>
    </citation>
    <scope>NUCLEOTIDE SEQUENCE [LARGE SCALE GENOMIC DNA]</scope>
    <source>
        <strain evidence="6 7">DSM 14400</strain>
    </source>
</reference>
<dbReference type="AlphaFoldDB" id="A0A1D8UWX9"/>
<gene>
    <name evidence="6" type="ORF">A0U89_05145</name>
</gene>
<keyword evidence="2 3" id="KW-0326">Glycosidase</keyword>
<evidence type="ECO:0000256" key="2">
    <source>
        <dbReference type="ARBA" id="ARBA00023295"/>
    </source>
</evidence>
<comment type="similarity">
    <text evidence="3">Belongs to the glycosyl hydrolase 5 (cellulase A) family.</text>
</comment>
<evidence type="ECO:0000256" key="4">
    <source>
        <dbReference type="SAM" id="SignalP"/>
    </source>
</evidence>
<evidence type="ECO:0000256" key="3">
    <source>
        <dbReference type="RuleBase" id="RU361153"/>
    </source>
</evidence>
<dbReference type="Proteomes" id="UP000179145">
    <property type="component" value="Chromosome"/>
</dbReference>
<dbReference type="EMBL" id="CP014674">
    <property type="protein sequence ID" value="AOX18139.1"/>
    <property type="molecule type" value="Genomic_DNA"/>
</dbReference>
<name>A0A1D8UWX9_9PROT</name>
<evidence type="ECO:0000313" key="7">
    <source>
        <dbReference type="Proteomes" id="UP000179145"/>
    </source>
</evidence>
<dbReference type="Pfam" id="PF00150">
    <property type="entry name" value="Cellulase"/>
    <property type="match status" value="1"/>
</dbReference>
<dbReference type="STRING" id="153496.A0U89_05145"/>
<protein>
    <submittedName>
        <fullName evidence="6">Cellulase</fullName>
    </submittedName>
</protein>